<dbReference type="AlphaFoldDB" id="A0A0W8E3Y4"/>
<feature type="domain" description="SLH" evidence="1">
    <location>
        <begin position="447"/>
        <end position="520"/>
    </location>
</feature>
<name>A0A0W8E3Y4_9ZZZZ</name>
<protein>
    <recommendedName>
        <fullName evidence="1">SLH domain-containing protein</fullName>
    </recommendedName>
</protein>
<comment type="caution">
    <text evidence="2">The sequence shown here is derived from an EMBL/GenBank/DDBJ whole genome shotgun (WGS) entry which is preliminary data.</text>
</comment>
<organism evidence="2">
    <name type="scientific">hydrocarbon metagenome</name>
    <dbReference type="NCBI Taxonomy" id="938273"/>
    <lineage>
        <taxon>unclassified sequences</taxon>
        <taxon>metagenomes</taxon>
        <taxon>ecological metagenomes</taxon>
    </lineage>
</organism>
<gene>
    <name evidence="2" type="ORF">ASZ90_019245</name>
</gene>
<dbReference type="InterPro" id="IPR001119">
    <property type="entry name" value="SLH_dom"/>
</dbReference>
<dbReference type="PROSITE" id="PS51272">
    <property type="entry name" value="SLH"/>
    <property type="match status" value="2"/>
</dbReference>
<sequence>MKNKNYWMVLVLMLMFIGAVVPAQAAYSPPDTFGTPGGAAVSYREDGFEKTWIGFDFTVTASDELRKFVDDVDDSSSAFKAEGYYLTDMMLQLDYKVDNGNWHYQRDWDQDYGYNTNKSLLGIEKGTYTNTAIFDKNQFESISSGEALPQDGSYFDSHTWQFRARFLVTYQDSGGTGYSYFSDWSQPVSFSNNQTLEDPNSLINHAPTLKSAAVVKDSTGKPVLAIVADKPHADMERLNAISNGWLKTEVWVKSETGSWEMIHNDNFVEQFNANVLAYFGLKESYDAVMYDVKMRYVFDYVYYPDAGKSGSIYSPYSNVITHGTPAWSNASQWATEELKKAENLGLIPSSLKGADMTKPITREEFAELAVLLYEKSAGKASTPISPNPFKDTSNPQILKAFNIGIVKGTSATTFSPKELTNREQVATMLSRAIRVIAPNSDFSTIGAPVFSDQKDISDWALAHVLYMAKLGIIKGSDGKFMPKATATAQTAAGYATTTREQAMAMSVRSFENMDAIKASTVQSSTENSEVSDVNLAGKWEHQAASGNVGLYVSLDLKSDGTFFKVVGTSANYAVSGTSFEGKYRISGDKIVFYSQMKGTGSGSSLTDMIFNPKIENVPVGDKEESFFLTDSNHLLLGDTELTRKQ</sequence>
<feature type="domain" description="SLH" evidence="1">
    <location>
        <begin position="380"/>
        <end position="443"/>
    </location>
</feature>
<dbReference type="Pfam" id="PF00395">
    <property type="entry name" value="SLH"/>
    <property type="match status" value="1"/>
</dbReference>
<evidence type="ECO:0000259" key="1">
    <source>
        <dbReference type="PROSITE" id="PS51272"/>
    </source>
</evidence>
<dbReference type="EMBL" id="LNQE01001883">
    <property type="protein sequence ID" value="KUG03359.1"/>
    <property type="molecule type" value="Genomic_DNA"/>
</dbReference>
<accession>A0A0W8E3Y4</accession>
<proteinExistence type="predicted"/>
<evidence type="ECO:0000313" key="2">
    <source>
        <dbReference type="EMBL" id="KUG03359.1"/>
    </source>
</evidence>
<reference evidence="2" key="1">
    <citation type="journal article" date="2015" name="Proc. Natl. Acad. Sci. U.S.A.">
        <title>Networks of energetic and metabolic interactions define dynamics in microbial communities.</title>
        <authorList>
            <person name="Embree M."/>
            <person name="Liu J.K."/>
            <person name="Al-Bassam M.M."/>
            <person name="Zengler K."/>
        </authorList>
    </citation>
    <scope>NUCLEOTIDE SEQUENCE</scope>
</reference>